<dbReference type="EMBL" id="ABCS01000003">
    <property type="protein sequence ID" value="EDM81421.1"/>
    <property type="molecule type" value="Genomic_DNA"/>
</dbReference>
<name>A6FY42_9BACT</name>
<evidence type="ECO:0000313" key="3">
    <source>
        <dbReference type="Proteomes" id="UP000005801"/>
    </source>
</evidence>
<keyword evidence="1" id="KW-1133">Transmembrane helix</keyword>
<comment type="caution">
    <text evidence="2">The sequence shown here is derived from an EMBL/GenBank/DDBJ whole genome shotgun (WGS) entry which is preliminary data.</text>
</comment>
<evidence type="ECO:0000313" key="2">
    <source>
        <dbReference type="EMBL" id="EDM81421.1"/>
    </source>
</evidence>
<feature type="transmembrane region" description="Helical" evidence="1">
    <location>
        <begin position="12"/>
        <end position="30"/>
    </location>
</feature>
<gene>
    <name evidence="2" type="ORF">PPSIR1_39560</name>
</gene>
<reference evidence="2 3" key="1">
    <citation type="submission" date="2007-06" db="EMBL/GenBank/DDBJ databases">
        <authorList>
            <person name="Shimkets L."/>
            <person name="Ferriera S."/>
            <person name="Johnson J."/>
            <person name="Kravitz S."/>
            <person name="Beeson K."/>
            <person name="Sutton G."/>
            <person name="Rogers Y.-H."/>
            <person name="Friedman R."/>
            <person name="Frazier M."/>
            <person name="Venter J.C."/>
        </authorList>
    </citation>
    <scope>NUCLEOTIDE SEQUENCE [LARGE SCALE GENOMIC DNA]</scope>
    <source>
        <strain evidence="2 3">SIR-1</strain>
    </source>
</reference>
<keyword evidence="1" id="KW-0812">Transmembrane</keyword>
<keyword evidence="3" id="KW-1185">Reference proteome</keyword>
<proteinExistence type="predicted"/>
<dbReference type="Proteomes" id="UP000005801">
    <property type="component" value="Unassembled WGS sequence"/>
</dbReference>
<dbReference type="AlphaFoldDB" id="A6FY42"/>
<evidence type="ECO:0000256" key="1">
    <source>
        <dbReference type="SAM" id="Phobius"/>
    </source>
</evidence>
<organism evidence="2 3">
    <name type="scientific">Plesiocystis pacifica SIR-1</name>
    <dbReference type="NCBI Taxonomy" id="391625"/>
    <lineage>
        <taxon>Bacteria</taxon>
        <taxon>Pseudomonadati</taxon>
        <taxon>Myxococcota</taxon>
        <taxon>Polyangia</taxon>
        <taxon>Nannocystales</taxon>
        <taxon>Nannocystaceae</taxon>
        <taxon>Plesiocystis</taxon>
    </lineage>
</organism>
<keyword evidence="1" id="KW-0472">Membrane</keyword>
<protein>
    <submittedName>
        <fullName evidence="2">Uncharacterized protein</fullName>
    </submittedName>
</protein>
<accession>A6FY42</accession>
<sequence length="32" mass="3312">MPGSRETVQRWVRGLASSAAVIIGGAWLALAS</sequence>